<name>A0A316UUX1_9BASI</name>
<dbReference type="GeneID" id="37027952"/>
<dbReference type="RefSeq" id="XP_025362325.1">
    <property type="nucleotide sequence ID" value="XM_025506129.1"/>
</dbReference>
<dbReference type="STRING" id="1569628.A0A316UUX1"/>
<evidence type="ECO:0000313" key="2">
    <source>
        <dbReference type="Proteomes" id="UP000245884"/>
    </source>
</evidence>
<protein>
    <submittedName>
        <fullName evidence="1">Uncharacterized protein</fullName>
    </submittedName>
</protein>
<dbReference type="Proteomes" id="UP000245884">
    <property type="component" value="Unassembled WGS sequence"/>
</dbReference>
<dbReference type="AlphaFoldDB" id="A0A316UUX1"/>
<reference evidence="1 2" key="1">
    <citation type="journal article" date="2018" name="Mol. Biol. Evol.">
        <title>Broad Genomic Sampling Reveals a Smut Pathogenic Ancestry of the Fungal Clade Ustilaginomycotina.</title>
        <authorList>
            <person name="Kijpornyongpan T."/>
            <person name="Mondo S.J."/>
            <person name="Barry K."/>
            <person name="Sandor L."/>
            <person name="Lee J."/>
            <person name="Lipzen A."/>
            <person name="Pangilinan J."/>
            <person name="LaButti K."/>
            <person name="Hainaut M."/>
            <person name="Henrissat B."/>
            <person name="Grigoriev I.V."/>
            <person name="Spatafora J.W."/>
            <person name="Aime M.C."/>
        </authorList>
    </citation>
    <scope>NUCLEOTIDE SEQUENCE [LARGE SCALE GENOMIC DNA]</scope>
    <source>
        <strain evidence="1 2">MCA 5214</strain>
    </source>
</reference>
<sequence>MIARTPATTFRAVSSLRQAPSSVAQRWQSTATTRPATPLRLANALPRARAAATTTSFSGRPGFSAAASFSTSTPSFKSAQDKEHPQSLWYHSLSNGKYAVTYSSTPPPSAEHPSVIASFNADEKVDPIAHARENPDDVHANGPFWDLLHKTLKEDVVAKGKDPILQQEADLREEGWAHLGDGRHQTMPGRIPTPDAIIASVSFTGGKLAPESYTVNGTHRAVTKEEGFVVLRDTWFEAIKAALSKAK</sequence>
<organism evidence="1 2">
    <name type="scientific">Jaminaea rosea</name>
    <dbReference type="NCBI Taxonomy" id="1569628"/>
    <lineage>
        <taxon>Eukaryota</taxon>
        <taxon>Fungi</taxon>
        <taxon>Dikarya</taxon>
        <taxon>Basidiomycota</taxon>
        <taxon>Ustilaginomycotina</taxon>
        <taxon>Exobasidiomycetes</taxon>
        <taxon>Microstromatales</taxon>
        <taxon>Microstromatales incertae sedis</taxon>
        <taxon>Jaminaea</taxon>
    </lineage>
</organism>
<dbReference type="EMBL" id="KZ819667">
    <property type="protein sequence ID" value="PWN27713.1"/>
    <property type="molecule type" value="Genomic_DNA"/>
</dbReference>
<evidence type="ECO:0000313" key="1">
    <source>
        <dbReference type="EMBL" id="PWN27713.1"/>
    </source>
</evidence>
<keyword evidence="2" id="KW-1185">Reference proteome</keyword>
<dbReference type="OrthoDB" id="5397701at2759"/>
<dbReference type="PANTHER" id="PTHR37331:SF1">
    <property type="entry name" value="YALI0F11671P"/>
    <property type="match status" value="1"/>
</dbReference>
<proteinExistence type="predicted"/>
<gene>
    <name evidence="1" type="ORF">BDZ90DRAFT_232117</name>
</gene>
<accession>A0A316UUX1</accession>
<dbReference type="PANTHER" id="PTHR37331">
    <property type="entry name" value="YALI0F11671P"/>
    <property type="match status" value="1"/>
</dbReference>